<keyword evidence="2" id="KW-1185">Reference proteome</keyword>
<dbReference type="Pfam" id="PF09550">
    <property type="entry name" value="Phage_TAC_6"/>
    <property type="match status" value="1"/>
</dbReference>
<protein>
    <submittedName>
        <fullName evidence="1">Phage tail assembly chaperone</fullName>
    </submittedName>
</protein>
<evidence type="ECO:0000313" key="1">
    <source>
        <dbReference type="EMBL" id="RLP72274.1"/>
    </source>
</evidence>
<proteinExistence type="predicted"/>
<dbReference type="RefSeq" id="WP_121625612.1">
    <property type="nucleotide sequence ID" value="NZ_JACIIW010000002.1"/>
</dbReference>
<dbReference type="EMBL" id="RCTF01000027">
    <property type="protein sequence ID" value="RLP72274.1"/>
    <property type="molecule type" value="Genomic_DNA"/>
</dbReference>
<evidence type="ECO:0000313" key="2">
    <source>
        <dbReference type="Proteomes" id="UP000269692"/>
    </source>
</evidence>
<dbReference type="AlphaFoldDB" id="A0A3L6ZWX9"/>
<dbReference type="InterPro" id="IPR019056">
    <property type="entry name" value="Phage_TAC_6"/>
</dbReference>
<name>A0A3L6ZWX9_9HYPH</name>
<sequence length="75" mass="8070">MTPPPGAPAPFPWEEAMGAGLGLLRLPADQFWRLTPRELAAALGALAPKRAAPLPRARLDALMARFPDGAERRQT</sequence>
<dbReference type="NCBIfam" id="TIGR02216">
    <property type="entry name" value="phage_TIGR02216"/>
    <property type="match status" value="1"/>
</dbReference>
<gene>
    <name evidence="1" type="ORF">D9R14_21790</name>
</gene>
<reference evidence="1 2" key="1">
    <citation type="submission" date="2018-10" db="EMBL/GenBank/DDBJ databases">
        <title>Xanthobacter tagetidis genome sequencing and assembly.</title>
        <authorList>
            <person name="Maclea K.S."/>
            <person name="Goen A.E."/>
            <person name="Fatima S.A."/>
        </authorList>
    </citation>
    <scope>NUCLEOTIDE SEQUENCE [LARGE SCALE GENOMIC DNA]</scope>
    <source>
        <strain evidence="1 2">ATCC 700314</strain>
    </source>
</reference>
<organism evidence="1 2">
    <name type="scientific">Xanthobacter tagetidis</name>
    <dbReference type="NCBI Taxonomy" id="60216"/>
    <lineage>
        <taxon>Bacteria</taxon>
        <taxon>Pseudomonadati</taxon>
        <taxon>Pseudomonadota</taxon>
        <taxon>Alphaproteobacteria</taxon>
        <taxon>Hyphomicrobiales</taxon>
        <taxon>Xanthobacteraceae</taxon>
        <taxon>Xanthobacter</taxon>
    </lineage>
</organism>
<dbReference type="InterPro" id="IPR011739">
    <property type="entry name" value="GTA_rcc01693"/>
</dbReference>
<dbReference type="Proteomes" id="UP000269692">
    <property type="component" value="Unassembled WGS sequence"/>
</dbReference>
<accession>A0A3L6ZWX9</accession>
<comment type="caution">
    <text evidence="1">The sequence shown here is derived from an EMBL/GenBank/DDBJ whole genome shotgun (WGS) entry which is preliminary data.</text>
</comment>